<reference evidence="2 3" key="1">
    <citation type="submission" date="2019-06" db="EMBL/GenBank/DDBJ databases">
        <title>Draft genomes of female and male turbot (Scophthalmus maximus).</title>
        <authorList>
            <person name="Xu H."/>
            <person name="Xu X.-W."/>
            <person name="Shao C."/>
            <person name="Chen S."/>
        </authorList>
    </citation>
    <scope>NUCLEOTIDE SEQUENCE [LARGE SCALE GENOMIC DNA]</scope>
    <source>
        <strain evidence="2">Ysfricsl-2016a</strain>
        <tissue evidence="2">Blood</tissue>
    </source>
</reference>
<evidence type="ECO:0000313" key="2">
    <source>
        <dbReference type="EMBL" id="KAF0047609.1"/>
    </source>
</evidence>
<evidence type="ECO:0000313" key="3">
    <source>
        <dbReference type="Proteomes" id="UP000438429"/>
    </source>
</evidence>
<protein>
    <submittedName>
        <fullName evidence="2">Uncharacterized protein</fullName>
    </submittedName>
</protein>
<organism evidence="2 3">
    <name type="scientific">Scophthalmus maximus</name>
    <name type="common">Turbot</name>
    <name type="synonym">Psetta maxima</name>
    <dbReference type="NCBI Taxonomy" id="52904"/>
    <lineage>
        <taxon>Eukaryota</taxon>
        <taxon>Metazoa</taxon>
        <taxon>Chordata</taxon>
        <taxon>Craniata</taxon>
        <taxon>Vertebrata</taxon>
        <taxon>Euteleostomi</taxon>
        <taxon>Actinopterygii</taxon>
        <taxon>Neopterygii</taxon>
        <taxon>Teleostei</taxon>
        <taxon>Neoteleostei</taxon>
        <taxon>Acanthomorphata</taxon>
        <taxon>Carangaria</taxon>
        <taxon>Pleuronectiformes</taxon>
        <taxon>Pleuronectoidei</taxon>
        <taxon>Scophthalmidae</taxon>
        <taxon>Scophthalmus</taxon>
    </lineage>
</organism>
<feature type="region of interest" description="Disordered" evidence="1">
    <location>
        <begin position="133"/>
        <end position="175"/>
    </location>
</feature>
<proteinExistence type="predicted"/>
<dbReference type="Proteomes" id="UP000438429">
    <property type="component" value="Unassembled WGS sequence"/>
</dbReference>
<name>A0A6A4TRS5_SCOMX</name>
<accession>A0A6A4TRS5</accession>
<comment type="caution">
    <text evidence="2">The sequence shown here is derived from an EMBL/GenBank/DDBJ whole genome shotgun (WGS) entry which is preliminary data.</text>
</comment>
<sequence length="244" mass="27494">MQTNRYLFLTRRRAQTVGKNVLRADIVEKQSNVFIVEGTTDHRTDRLELQKRTVDRPDLLVLHIPFDPHLCSLRTLWEDPAQHMIRLPSVIRFATPSFKTLQMRCFTLPNWETRNPDTSARLPANVSKQLQQEKSCRNAFDFRQSGTPVEPKPDKRDQAGSSPGPPHDSLPATDGTIWSEQTVSPSLLHPFLLLSQFPTSLLDGHVAAPGASFSSLVQERARPMDQSVIGVNTVHHHVGRAIVD</sequence>
<evidence type="ECO:0000256" key="1">
    <source>
        <dbReference type="SAM" id="MobiDB-lite"/>
    </source>
</evidence>
<dbReference type="AlphaFoldDB" id="A0A6A4TRS5"/>
<dbReference type="EMBL" id="VEVO01000001">
    <property type="protein sequence ID" value="KAF0047609.1"/>
    <property type="molecule type" value="Genomic_DNA"/>
</dbReference>
<gene>
    <name evidence="2" type="ORF">F2P81_001242</name>
</gene>